<evidence type="ECO:0000313" key="4">
    <source>
        <dbReference type="Proteomes" id="UP000799767"/>
    </source>
</evidence>
<comment type="similarity">
    <text evidence="1">Belongs to the EFR3 family.</text>
</comment>
<feature type="region of interest" description="Disordered" evidence="2">
    <location>
        <begin position="1088"/>
        <end position="1107"/>
    </location>
</feature>
<dbReference type="GeneID" id="54473674"/>
<feature type="compositionally biased region" description="Polar residues" evidence="2">
    <location>
        <begin position="444"/>
        <end position="453"/>
    </location>
</feature>
<keyword evidence="4" id="KW-1185">Reference proteome</keyword>
<dbReference type="AlphaFoldDB" id="A0A6A6Q349"/>
<feature type="compositionally biased region" description="Low complexity" evidence="2">
    <location>
        <begin position="827"/>
        <end position="843"/>
    </location>
</feature>
<proteinExistence type="inferred from homology"/>
<evidence type="ECO:0000256" key="1">
    <source>
        <dbReference type="ARBA" id="ARBA00010216"/>
    </source>
</evidence>
<feature type="compositionally biased region" description="Polar residues" evidence="2">
    <location>
        <begin position="969"/>
        <end position="983"/>
    </location>
</feature>
<feature type="region of interest" description="Disordered" evidence="2">
    <location>
        <begin position="1030"/>
        <end position="1058"/>
    </location>
</feature>
<dbReference type="GO" id="GO:0005886">
    <property type="term" value="C:plasma membrane"/>
    <property type="evidence" value="ECO:0007669"/>
    <property type="project" value="TreeGrafter"/>
</dbReference>
<dbReference type="OrthoDB" id="19232at2759"/>
<dbReference type="EMBL" id="MU001632">
    <property type="protein sequence ID" value="KAF2486429.1"/>
    <property type="molecule type" value="Genomic_DNA"/>
</dbReference>
<organism evidence="3 4">
    <name type="scientific">Neohortaea acidophila</name>
    <dbReference type="NCBI Taxonomy" id="245834"/>
    <lineage>
        <taxon>Eukaryota</taxon>
        <taxon>Fungi</taxon>
        <taxon>Dikarya</taxon>
        <taxon>Ascomycota</taxon>
        <taxon>Pezizomycotina</taxon>
        <taxon>Dothideomycetes</taxon>
        <taxon>Dothideomycetidae</taxon>
        <taxon>Mycosphaerellales</taxon>
        <taxon>Teratosphaeriaceae</taxon>
        <taxon>Neohortaea</taxon>
    </lineage>
</organism>
<dbReference type="GO" id="GO:0072659">
    <property type="term" value="P:protein localization to plasma membrane"/>
    <property type="evidence" value="ECO:0007669"/>
    <property type="project" value="InterPro"/>
</dbReference>
<dbReference type="SUPFAM" id="SSF48371">
    <property type="entry name" value="ARM repeat"/>
    <property type="match status" value="1"/>
</dbReference>
<feature type="region of interest" description="Disordered" evidence="2">
    <location>
        <begin position="625"/>
        <end position="657"/>
    </location>
</feature>
<evidence type="ECO:0000256" key="2">
    <source>
        <dbReference type="SAM" id="MobiDB-lite"/>
    </source>
</evidence>
<dbReference type="RefSeq" id="XP_033592998.1">
    <property type="nucleotide sequence ID" value="XM_033732672.1"/>
</dbReference>
<accession>A0A6A6Q349</accession>
<dbReference type="InterPro" id="IPR039786">
    <property type="entry name" value="EFR3"/>
</dbReference>
<dbReference type="PANTHER" id="PTHR47766">
    <property type="entry name" value="PROTEIN EFR3"/>
    <property type="match status" value="1"/>
</dbReference>
<protein>
    <recommendedName>
        <fullName evidence="5">Protein EFR3</fullName>
    </recommendedName>
</protein>
<feature type="region of interest" description="Disordered" evidence="2">
    <location>
        <begin position="827"/>
        <end position="853"/>
    </location>
</feature>
<feature type="region of interest" description="Disordered" evidence="2">
    <location>
        <begin position="434"/>
        <end position="457"/>
    </location>
</feature>
<dbReference type="PANTHER" id="PTHR47766:SF1">
    <property type="entry name" value="PROTEIN EFR3"/>
    <property type="match status" value="1"/>
</dbReference>
<dbReference type="InterPro" id="IPR016024">
    <property type="entry name" value="ARM-type_fold"/>
</dbReference>
<evidence type="ECO:0000313" key="3">
    <source>
        <dbReference type="EMBL" id="KAF2486429.1"/>
    </source>
</evidence>
<name>A0A6A6Q349_9PEZI</name>
<gene>
    <name evidence="3" type="ORF">BDY17DRAFT_291483</name>
</gene>
<feature type="region of interest" description="Disordered" evidence="2">
    <location>
        <begin position="963"/>
        <end position="984"/>
    </location>
</feature>
<reference evidence="3" key="1">
    <citation type="journal article" date="2020" name="Stud. Mycol.">
        <title>101 Dothideomycetes genomes: a test case for predicting lifestyles and emergence of pathogens.</title>
        <authorList>
            <person name="Haridas S."/>
            <person name="Albert R."/>
            <person name="Binder M."/>
            <person name="Bloem J."/>
            <person name="Labutti K."/>
            <person name="Salamov A."/>
            <person name="Andreopoulos B."/>
            <person name="Baker S."/>
            <person name="Barry K."/>
            <person name="Bills G."/>
            <person name="Bluhm B."/>
            <person name="Cannon C."/>
            <person name="Castanera R."/>
            <person name="Culley D."/>
            <person name="Daum C."/>
            <person name="Ezra D."/>
            <person name="Gonzalez J."/>
            <person name="Henrissat B."/>
            <person name="Kuo A."/>
            <person name="Liang C."/>
            <person name="Lipzen A."/>
            <person name="Lutzoni F."/>
            <person name="Magnuson J."/>
            <person name="Mondo S."/>
            <person name="Nolan M."/>
            <person name="Ohm R."/>
            <person name="Pangilinan J."/>
            <person name="Park H.-J."/>
            <person name="Ramirez L."/>
            <person name="Alfaro M."/>
            <person name="Sun H."/>
            <person name="Tritt A."/>
            <person name="Yoshinaga Y."/>
            <person name="Zwiers L.-H."/>
            <person name="Turgeon B."/>
            <person name="Goodwin S."/>
            <person name="Spatafora J."/>
            <person name="Crous P."/>
            <person name="Grigoriev I."/>
        </authorList>
    </citation>
    <scope>NUCLEOTIDE SEQUENCE</scope>
    <source>
        <strain evidence="3">CBS 113389</strain>
    </source>
</reference>
<dbReference type="Proteomes" id="UP000799767">
    <property type="component" value="Unassembled WGS sequence"/>
</dbReference>
<evidence type="ECO:0008006" key="5">
    <source>
        <dbReference type="Google" id="ProtNLM"/>
    </source>
</evidence>
<dbReference type="Pfam" id="PF21072">
    <property type="entry name" value="EFR3"/>
    <property type="match status" value="1"/>
</dbReference>
<dbReference type="InterPro" id="IPR049150">
    <property type="entry name" value="EFR3_HEAT-like_rpt"/>
</dbReference>
<sequence>MVKTHLPAHMDSVRQTLRPKHQLLILKCYPRLPKNSAADVKPNGSELSYLVYYASTRKSKLQKVGSFLERKTALDVSHFQSVRVHVTLQILTALLENKAVGAGSGFALIAPYVLRIIRDLLNSTTDISLIEASLETWESFCNHQDEATLKADHEYRELFESVVTLYAAFAHRNGRKRLGKSAQSLAVQDVIRLREAGLGATRSLLGSDSLTSESGRQLNVVVPAILSNMHGEDDAYLTNLVRLGKKSEDEEKERALARRVSMATTRTFAEESIDADPRQAEGTAQDADAFAEEEVAILALECLRDVFSSDNRAMIRAGTMEVLKYLSTTKTPPSEKSKPAASATSWASRLFEICTSWTPVQDRFIVMVSLVESLVRLPLREEDLDQHLLYSNLIDHILYSDLNIIGLSAMDVLLSLVQQILRVLQLNASRLGVHSGRNGEDVSQPPQSARNSSPDPPSAARLELLRMLKQNIAHLGTHVYYTDQITDMLSAILVRLKPNPAPTGMQNPVITAAAIEEPRAAAGEVASNISVSGRERPNSSAANGFFSFETARLAALEAVRDILRVSNTTRLQATGGVSSSRSKVPVTIWEGTQWILRDPSPAVRKAYVDALTTWLRLETSKADMRVKQPKDKAKKKPENAFAKRAMSNASNKKDKQSKKATTTFLQLLHLAVFENALQYASMETVEAERELLMLHYLLATLVQRLGVNALQSGLPMVFALQDEGAKSESMAVKVSTGSLVYGYLWVLAEAYDFDVSSVGQEIFGEIKRRKQNKLWVENISMPARGLEDIAASSRESTSLPEQSGDGMKPFELRGELIERIADCYATTVASPSPSAPGSPGRTPGQRRLSASAGPALDRTASSYLTVKPQADSSLPEKVKEAMMATWTREGCMSDIAAAAPKSISLSGYSSPSQALAAGNHRQLLAAAANTMSSRNPSPLPSAQRFVAHQTPQAGQQVLGAHLMSESPARRQSVSSNGKLSSSAGVHGRIRVEDLKRALAEGTFNSSLTSRLSDRGDEQQDVASESLVDVGGEDLTSENGGFVTPPSRVEGSQAPSLPPVIPDALDLTPKRGNPVEEEPPLLELAVLPVRRPPSRAGASVKSQRGQGRRNLAALLAGIETEELGARKSSRSERPPY</sequence>